<name>W7XWK0_9BACT</name>
<sequence length="385" mass="44541">MEHTVDITIINQSLERVVNHPIFAKSPRNARLLSFLVSKAVQGEDIKEHIIGVELFQNNYKPENNDGKVRVYMFNLRKKLDEYYREVGAEDGVMFRIEKGQYNVQFITPDTGERRIKGKCLFTHANEMTVIGVLLLIGALVLVFYPKNDAYCWGDFFSADAQNICVIADHIICEQKQDDGSWMPVHIKGINSQIELSKYMSDHHITNLRAADYTMMTKMAPYAVHELDQWFHEHGNTFEVRLESEFRLEQSRDHHVIYVGQFKTMNTSDALFLSTSKVFSKYVDGFMYKDGAKTFKYTTHIENGRKTEYAMVSCMPLENNNVALFLTSNNDIGTLATVRNFTNREWLKQFYSELPEGSKFFNALFRVTGIHRTDITCELVQIEIL</sequence>
<dbReference type="AlphaFoldDB" id="W7XWK0"/>
<dbReference type="RefSeq" id="WP_027471537.1">
    <property type="nucleotide sequence ID" value="NZ_BAMD01000012.1"/>
</dbReference>
<keyword evidence="3" id="KW-1185">Reference proteome</keyword>
<dbReference type="STRING" id="869213.GCA_000517085_01804"/>
<keyword evidence="1" id="KW-0812">Transmembrane</keyword>
<protein>
    <submittedName>
        <fullName evidence="2">Uncharacterized protein</fullName>
    </submittedName>
</protein>
<dbReference type="Proteomes" id="UP000019402">
    <property type="component" value="Unassembled WGS sequence"/>
</dbReference>
<dbReference type="eggNOG" id="COG0823">
    <property type="taxonomic scope" value="Bacteria"/>
</dbReference>
<accession>W7XWK0</accession>
<gene>
    <name evidence="2" type="ORF">JCM21142_31356</name>
</gene>
<proteinExistence type="predicted"/>
<reference evidence="2 3" key="1">
    <citation type="journal article" date="2014" name="Genome Announc.">
        <title>Draft Genome Sequence of Cytophaga fermentans JCM 21142T, a Facultative Anaerobe Isolated from Marine Mud.</title>
        <authorList>
            <person name="Starns D."/>
            <person name="Oshima K."/>
            <person name="Suda W."/>
            <person name="Iino T."/>
            <person name="Yuki M."/>
            <person name="Inoue J."/>
            <person name="Kitamura K."/>
            <person name="Iida T."/>
            <person name="Darby A."/>
            <person name="Hattori M."/>
            <person name="Ohkuma M."/>
        </authorList>
    </citation>
    <scope>NUCLEOTIDE SEQUENCE [LARGE SCALE GENOMIC DNA]</scope>
    <source>
        <strain evidence="2 3">JCM 21142</strain>
    </source>
</reference>
<feature type="transmembrane region" description="Helical" evidence="1">
    <location>
        <begin position="125"/>
        <end position="145"/>
    </location>
</feature>
<keyword evidence="1" id="KW-0472">Membrane</keyword>
<dbReference type="OrthoDB" id="1295312at2"/>
<dbReference type="EMBL" id="BAMD01000012">
    <property type="protein sequence ID" value="GAF02715.1"/>
    <property type="molecule type" value="Genomic_DNA"/>
</dbReference>
<organism evidence="2 3">
    <name type="scientific">Saccharicrinis fermentans DSM 9555 = JCM 21142</name>
    <dbReference type="NCBI Taxonomy" id="869213"/>
    <lineage>
        <taxon>Bacteria</taxon>
        <taxon>Pseudomonadati</taxon>
        <taxon>Bacteroidota</taxon>
        <taxon>Bacteroidia</taxon>
        <taxon>Marinilabiliales</taxon>
        <taxon>Marinilabiliaceae</taxon>
        <taxon>Saccharicrinis</taxon>
    </lineage>
</organism>
<evidence type="ECO:0000313" key="2">
    <source>
        <dbReference type="EMBL" id="GAF02715.1"/>
    </source>
</evidence>
<keyword evidence="1" id="KW-1133">Transmembrane helix</keyword>
<comment type="caution">
    <text evidence="2">The sequence shown here is derived from an EMBL/GenBank/DDBJ whole genome shotgun (WGS) entry which is preliminary data.</text>
</comment>
<evidence type="ECO:0000313" key="3">
    <source>
        <dbReference type="Proteomes" id="UP000019402"/>
    </source>
</evidence>
<evidence type="ECO:0000256" key="1">
    <source>
        <dbReference type="SAM" id="Phobius"/>
    </source>
</evidence>